<organism evidence="3 4">
    <name type="scientific">Vulpes vulpes</name>
    <name type="common">Red fox</name>
    <dbReference type="NCBI Taxonomy" id="9627"/>
    <lineage>
        <taxon>Eukaryota</taxon>
        <taxon>Metazoa</taxon>
        <taxon>Chordata</taxon>
        <taxon>Craniata</taxon>
        <taxon>Vertebrata</taxon>
        <taxon>Euteleostomi</taxon>
        <taxon>Mammalia</taxon>
        <taxon>Eutheria</taxon>
        <taxon>Laurasiatheria</taxon>
        <taxon>Carnivora</taxon>
        <taxon>Caniformia</taxon>
        <taxon>Canidae</taxon>
        <taxon>Vulpes</taxon>
    </lineage>
</organism>
<protein>
    <submittedName>
        <fullName evidence="4">Transmembrane protein 222 isoform X1</fullName>
    </submittedName>
</protein>
<keyword evidence="2" id="KW-1133">Transmembrane helix</keyword>
<dbReference type="GeneID" id="112931726"/>
<feature type="region of interest" description="Disordered" evidence="1">
    <location>
        <begin position="1"/>
        <end position="45"/>
    </location>
</feature>
<reference evidence="4" key="2">
    <citation type="submission" date="2025-08" db="UniProtKB">
        <authorList>
            <consortium name="RefSeq"/>
        </authorList>
    </citation>
    <scope>IDENTIFICATION</scope>
    <source>
        <tissue evidence="4">Cell line</tissue>
    </source>
</reference>
<dbReference type="Pfam" id="PF05608">
    <property type="entry name" value="RTE1"/>
    <property type="match status" value="2"/>
</dbReference>
<keyword evidence="2 4" id="KW-0812">Transmembrane</keyword>
<dbReference type="PANTHER" id="PTHR20921:SF0">
    <property type="entry name" value="TRANSMEMBRANE PROTEIN 222"/>
    <property type="match status" value="1"/>
</dbReference>
<feature type="compositionally biased region" description="Pro residues" evidence="1">
    <location>
        <begin position="11"/>
        <end position="20"/>
    </location>
</feature>
<feature type="transmembrane region" description="Helical" evidence="2">
    <location>
        <begin position="198"/>
        <end position="216"/>
    </location>
</feature>
<dbReference type="InterPro" id="IPR008496">
    <property type="entry name" value="TMEM222/RTE1"/>
</dbReference>
<keyword evidence="3" id="KW-1185">Reference proteome</keyword>
<dbReference type="Proteomes" id="UP001652641">
    <property type="component" value="Chromosome 2"/>
</dbReference>
<name>A0ABM4ZW53_VULVU</name>
<evidence type="ECO:0000256" key="2">
    <source>
        <dbReference type="SAM" id="Phobius"/>
    </source>
</evidence>
<accession>A0ABM4ZW53</accession>
<sequence>MAEAEGSSPLLLPPPPPPPGMAEVEAPTAAETDKKQFSGSGSSAMDVDRSRFPYCVVWTPIPVLTWFFPIIGHMGICTSTGVIRDFAGPYFVSVSSCLASLQWVPRLTWKTGLSYLRQLSSLPKAQENEDNMAFGKPAKYWKLDPAQVYASGPNAWDTAVHDASEEYKHRMHSLCCDNCHSHVALALNLMRYNNSTNWNMVTLCFFCLLYGKYVSVGAFVKTWLPFVLLLGIILTVSLVFNLR</sequence>
<keyword evidence="2" id="KW-0472">Membrane</keyword>
<feature type="transmembrane region" description="Helical" evidence="2">
    <location>
        <begin position="222"/>
        <end position="242"/>
    </location>
</feature>
<reference evidence="3" key="1">
    <citation type="submission" date="2025-05" db="UniProtKB">
        <authorList>
            <consortium name="RefSeq"/>
        </authorList>
    </citation>
    <scope>NUCLEOTIDE SEQUENCE [LARGE SCALE GENOMIC DNA]</scope>
</reference>
<gene>
    <name evidence="4" type="primary">TMEM222</name>
</gene>
<evidence type="ECO:0000256" key="1">
    <source>
        <dbReference type="SAM" id="MobiDB-lite"/>
    </source>
</evidence>
<evidence type="ECO:0000313" key="4">
    <source>
        <dbReference type="RefSeq" id="XP_072606765.1"/>
    </source>
</evidence>
<dbReference type="RefSeq" id="XP_072606765.1">
    <property type="nucleotide sequence ID" value="XM_072750664.1"/>
</dbReference>
<dbReference type="PANTHER" id="PTHR20921">
    <property type="entry name" value="TRANSMEMBRANE PROTEIN 222"/>
    <property type="match status" value="1"/>
</dbReference>
<proteinExistence type="predicted"/>
<evidence type="ECO:0000313" key="3">
    <source>
        <dbReference type="Proteomes" id="UP001652641"/>
    </source>
</evidence>